<gene>
    <name evidence="1" type="ordered locus">Tbis_0634</name>
</gene>
<dbReference type="OrthoDB" id="6713581at2"/>
<keyword evidence="2" id="KW-1185">Reference proteome</keyword>
<dbReference type="InterPro" id="IPR029044">
    <property type="entry name" value="Nucleotide-diphossugar_trans"/>
</dbReference>
<dbReference type="SUPFAM" id="SSF53448">
    <property type="entry name" value="Nucleotide-diphospho-sugar transferases"/>
    <property type="match status" value="1"/>
</dbReference>
<proteinExistence type="predicted"/>
<dbReference type="KEGG" id="tbi:Tbis_0634"/>
<evidence type="ECO:0008006" key="3">
    <source>
        <dbReference type="Google" id="ProtNLM"/>
    </source>
</evidence>
<accession>D6Y5L4</accession>
<dbReference type="Proteomes" id="UP000006640">
    <property type="component" value="Chromosome"/>
</dbReference>
<dbReference type="AlphaFoldDB" id="D6Y5L4"/>
<dbReference type="RefSeq" id="WP_013130893.1">
    <property type="nucleotide sequence ID" value="NC_014165.1"/>
</dbReference>
<sequence>MIRAAARTPRTWGASVGFEICPELLDRLVDGFAGPWLPLAESPRPDDAAEPYDCVIIAARTPADVRRAVPLAGLLPRARRVRLVIAEVPPWAAQPVPVPGHEAGWCHLSELRIGRTGTGWWCDARFAEPVAGGEVLVRPSLPCAALTESAAGYAIACGAETLVRIPPSGELTDADVARLRDARGVTVPALPGRPVAAARIVAALCAAGVPVLAAADPARDALLGAELAALLEQADPDRLASDLCREVLSIRLRRCALRRHGAVARWRTIVSATGLAPPLEPTVSILLCTRRPEMIPFAIRQMEAQRGVRAELILGLHGVPARQVAAGSVLLPITVVEAPAEMPFGQVLNRMAAAASGAFLAKVDDDDWYGPDHLADLVLAQLYSGADLVGSAAEFVYLEPIDVTIRRAIATERYAPLVAGGTILITRAMFDAVGGFRPLARTVDGQLLQAVRAAGGRIYRTHGFNYVLRRRYARGHTWQQPLPAFLTSYEEQWRGLVFTELMERQTVLTGGQR</sequence>
<organism evidence="1 2">
    <name type="scientific">Thermobispora bispora (strain ATCC 19993 / DSM 43833 / CBS 139.67 / JCM 10125 / KCTC 9307 / NBRC 14880 / R51)</name>
    <dbReference type="NCBI Taxonomy" id="469371"/>
    <lineage>
        <taxon>Bacteria</taxon>
        <taxon>Bacillati</taxon>
        <taxon>Actinomycetota</taxon>
        <taxon>Actinomycetes</taxon>
        <taxon>Streptosporangiales</taxon>
        <taxon>Streptosporangiaceae</taxon>
        <taxon>Thermobispora</taxon>
    </lineage>
</organism>
<evidence type="ECO:0000313" key="1">
    <source>
        <dbReference type="EMBL" id="ADG87360.1"/>
    </source>
</evidence>
<reference evidence="1 2" key="1">
    <citation type="submission" date="2010-01" db="EMBL/GenBank/DDBJ databases">
        <title>The complete genome of Thermobispora bispora DSM 43833.</title>
        <authorList>
            <consortium name="US DOE Joint Genome Institute (JGI-PGF)"/>
            <person name="Lucas S."/>
            <person name="Copeland A."/>
            <person name="Lapidus A."/>
            <person name="Glavina del Rio T."/>
            <person name="Dalin E."/>
            <person name="Tice H."/>
            <person name="Bruce D."/>
            <person name="Goodwin L."/>
            <person name="Pitluck S."/>
            <person name="Kyrpides N."/>
            <person name="Mavromatis K."/>
            <person name="Ivanova N."/>
            <person name="Mikhailova N."/>
            <person name="Chertkov O."/>
            <person name="Brettin T."/>
            <person name="Detter J.C."/>
            <person name="Han C."/>
            <person name="Larimer F."/>
            <person name="Land M."/>
            <person name="Hauser L."/>
            <person name="Markowitz V."/>
            <person name="Cheng J.-F."/>
            <person name="Hugenholtz P."/>
            <person name="Woyke T."/>
            <person name="Wu D."/>
            <person name="Jando M."/>
            <person name="Schneider S."/>
            <person name="Klenk H.-P."/>
            <person name="Eisen J.A."/>
        </authorList>
    </citation>
    <scope>NUCLEOTIDE SEQUENCE [LARGE SCALE GENOMIC DNA]</scope>
    <source>
        <strain evidence="2">ATCC 19993 / DSM 43833 / CBS 139.67 / JCM 10125 / KCTC 9307 / NBRC 14880 / R51</strain>
    </source>
</reference>
<dbReference type="eggNOG" id="COG0463">
    <property type="taxonomic scope" value="Bacteria"/>
</dbReference>
<protein>
    <recommendedName>
        <fullName evidence="3">Glycosyl transferase family 2</fullName>
    </recommendedName>
</protein>
<evidence type="ECO:0000313" key="2">
    <source>
        <dbReference type="Proteomes" id="UP000006640"/>
    </source>
</evidence>
<dbReference type="Gene3D" id="3.90.550.10">
    <property type="entry name" value="Spore Coat Polysaccharide Biosynthesis Protein SpsA, Chain A"/>
    <property type="match status" value="1"/>
</dbReference>
<dbReference type="HOGENOM" id="CLU_029992_0_0_11"/>
<dbReference type="EMBL" id="CP001874">
    <property type="protein sequence ID" value="ADG87360.1"/>
    <property type="molecule type" value="Genomic_DNA"/>
</dbReference>
<name>D6Y5L4_THEBD</name>
<dbReference type="STRING" id="469371.Tbis_0634"/>